<evidence type="ECO:0000313" key="2">
    <source>
        <dbReference type="Proteomes" id="UP001244207"/>
    </source>
</evidence>
<gene>
    <name evidence="1" type="ORF">BDZ83DRAFT_629473</name>
</gene>
<accession>A0AAD8UJ10</accession>
<name>A0AAD8UJ10_GLOAC</name>
<reference evidence="1" key="1">
    <citation type="submission" date="2021-12" db="EMBL/GenBank/DDBJ databases">
        <title>Comparative genomics, transcriptomics and evolutionary studies reveal genomic signatures of adaptation to plant cell wall in hemibiotrophic fungi.</title>
        <authorList>
            <consortium name="DOE Joint Genome Institute"/>
            <person name="Baroncelli R."/>
            <person name="Diaz J.F."/>
            <person name="Benocci T."/>
            <person name="Peng M."/>
            <person name="Battaglia E."/>
            <person name="Haridas S."/>
            <person name="Andreopoulos W."/>
            <person name="Labutti K."/>
            <person name="Pangilinan J."/>
            <person name="Floch G.L."/>
            <person name="Makela M.R."/>
            <person name="Henrissat B."/>
            <person name="Grigoriev I.V."/>
            <person name="Crouch J.A."/>
            <person name="De Vries R.P."/>
            <person name="Sukno S.A."/>
            <person name="Thon M.R."/>
        </authorList>
    </citation>
    <scope>NUCLEOTIDE SEQUENCE</scope>
    <source>
        <strain evidence="1">CBS 112980</strain>
    </source>
</reference>
<comment type="caution">
    <text evidence="1">The sequence shown here is derived from an EMBL/GenBank/DDBJ whole genome shotgun (WGS) entry which is preliminary data.</text>
</comment>
<dbReference type="Proteomes" id="UP001244207">
    <property type="component" value="Unassembled WGS sequence"/>
</dbReference>
<organism evidence="1 2">
    <name type="scientific">Glomerella acutata</name>
    <name type="common">Colletotrichum acutatum</name>
    <dbReference type="NCBI Taxonomy" id="27357"/>
    <lineage>
        <taxon>Eukaryota</taxon>
        <taxon>Fungi</taxon>
        <taxon>Dikarya</taxon>
        <taxon>Ascomycota</taxon>
        <taxon>Pezizomycotina</taxon>
        <taxon>Sordariomycetes</taxon>
        <taxon>Hypocreomycetidae</taxon>
        <taxon>Glomerellales</taxon>
        <taxon>Glomerellaceae</taxon>
        <taxon>Colletotrichum</taxon>
        <taxon>Colletotrichum acutatum species complex</taxon>
    </lineage>
</organism>
<keyword evidence="2" id="KW-1185">Reference proteome</keyword>
<evidence type="ECO:0000313" key="1">
    <source>
        <dbReference type="EMBL" id="KAK1722336.1"/>
    </source>
</evidence>
<dbReference type="AlphaFoldDB" id="A0AAD8UJ10"/>
<dbReference type="RefSeq" id="XP_060362391.1">
    <property type="nucleotide sequence ID" value="XM_060508759.1"/>
</dbReference>
<feature type="non-terminal residue" evidence="1">
    <location>
        <position position="64"/>
    </location>
</feature>
<proteinExistence type="predicted"/>
<protein>
    <submittedName>
        <fullName evidence="1">Uncharacterized protein</fullName>
    </submittedName>
</protein>
<sequence length="64" mass="6803">MSVSILPSRAPAWVDAHGKETKSGPSRVGWGQLDEGKSWGGSLLVLPHGYRANASFAQDQLAIL</sequence>
<dbReference type="GeneID" id="85392658"/>
<dbReference type="EMBL" id="JAHMHS010000081">
    <property type="protein sequence ID" value="KAK1722336.1"/>
    <property type="molecule type" value="Genomic_DNA"/>
</dbReference>